<organism evidence="2 3">
    <name type="scientific">Nocardioides humilatus</name>
    <dbReference type="NCBI Taxonomy" id="2607660"/>
    <lineage>
        <taxon>Bacteria</taxon>
        <taxon>Bacillati</taxon>
        <taxon>Actinomycetota</taxon>
        <taxon>Actinomycetes</taxon>
        <taxon>Propionibacteriales</taxon>
        <taxon>Nocardioidaceae</taxon>
        <taxon>Nocardioides</taxon>
    </lineage>
</organism>
<protein>
    <recommendedName>
        <fullName evidence="4">DUF4367 domain-containing protein</fullName>
    </recommendedName>
</protein>
<dbReference type="EMBL" id="VUJV01000003">
    <property type="protein sequence ID" value="KAA1418632.1"/>
    <property type="molecule type" value="Genomic_DNA"/>
</dbReference>
<name>A0A5B1LDB0_9ACTN</name>
<accession>A0A5B1LDB0</accession>
<evidence type="ECO:0008006" key="4">
    <source>
        <dbReference type="Google" id="ProtNLM"/>
    </source>
</evidence>
<evidence type="ECO:0000313" key="3">
    <source>
        <dbReference type="Proteomes" id="UP000325003"/>
    </source>
</evidence>
<comment type="caution">
    <text evidence="2">The sequence shown here is derived from an EMBL/GenBank/DDBJ whole genome shotgun (WGS) entry which is preliminary data.</text>
</comment>
<dbReference type="AlphaFoldDB" id="A0A5B1LDB0"/>
<dbReference type="Proteomes" id="UP000325003">
    <property type="component" value="Unassembled WGS sequence"/>
</dbReference>
<feature type="region of interest" description="Disordered" evidence="1">
    <location>
        <begin position="81"/>
        <end position="101"/>
    </location>
</feature>
<reference evidence="2 3" key="2">
    <citation type="submission" date="2019-09" db="EMBL/GenBank/DDBJ databases">
        <authorList>
            <person name="Jin C."/>
        </authorList>
    </citation>
    <scope>NUCLEOTIDE SEQUENCE [LARGE SCALE GENOMIC DNA]</scope>
    <source>
        <strain evidence="2 3">BN130099</strain>
    </source>
</reference>
<sequence>MIEHDLASLAERIAPDVAEDLTEQVLARIDEQRATSRPSPQRVRALVATGLAALLAASFLSPQVRAFAADLLDVLGVPGVEVSSETPDAPEEPLAPLPDPRETTLAEAQRKVGFRLGVPDRLGPPDQVLVVDGGRVVTMSWQEGRILLDQFAGHLGPVFEKQVGVLEVEQVRVGGAPGWWFGGPHDLTYVDADGRELTATARLAGRTLVWDAGAGVTFRLEGERLDVAGALRIARSVR</sequence>
<evidence type="ECO:0000313" key="2">
    <source>
        <dbReference type="EMBL" id="KAA1418632.1"/>
    </source>
</evidence>
<gene>
    <name evidence="2" type="ORF">F0U44_09030</name>
</gene>
<proteinExistence type="predicted"/>
<evidence type="ECO:0000256" key="1">
    <source>
        <dbReference type="SAM" id="MobiDB-lite"/>
    </source>
</evidence>
<reference evidence="2 3" key="1">
    <citation type="submission" date="2019-09" db="EMBL/GenBank/DDBJ databases">
        <title>Nocardioides panacisoli sp. nov., isolated from the soil of a ginseng field.</title>
        <authorList>
            <person name="Cho C."/>
        </authorList>
    </citation>
    <scope>NUCLEOTIDE SEQUENCE [LARGE SCALE GENOMIC DNA]</scope>
    <source>
        <strain evidence="2 3">BN130099</strain>
    </source>
</reference>
<keyword evidence="3" id="KW-1185">Reference proteome</keyword>
<dbReference type="RefSeq" id="WP_149727972.1">
    <property type="nucleotide sequence ID" value="NZ_VUJV01000003.1"/>
</dbReference>